<keyword evidence="4" id="KW-0808">Transferase</keyword>
<protein>
    <recommendedName>
        <fullName evidence="13">Polyketide synthase</fullName>
    </recommendedName>
</protein>
<dbReference type="InterPro" id="IPR006162">
    <property type="entry name" value="Ppantetheine_attach_site"/>
</dbReference>
<dbReference type="InterPro" id="IPR032088">
    <property type="entry name" value="SAT"/>
</dbReference>
<dbReference type="CDD" id="cd00833">
    <property type="entry name" value="PKS"/>
    <property type="match status" value="1"/>
</dbReference>
<dbReference type="InterPro" id="IPR020806">
    <property type="entry name" value="PKS_PP-bd"/>
</dbReference>
<dbReference type="OrthoDB" id="329835at2759"/>
<dbReference type="Gene3D" id="3.40.366.10">
    <property type="entry name" value="Malonyl-Coenzyme A Acyl Carrier Protein, domain 2"/>
    <property type="match status" value="3"/>
</dbReference>
<feature type="domain" description="Carrier" evidence="8">
    <location>
        <begin position="1777"/>
        <end position="1850"/>
    </location>
</feature>
<evidence type="ECO:0000256" key="4">
    <source>
        <dbReference type="ARBA" id="ARBA00022679"/>
    </source>
</evidence>
<evidence type="ECO:0000256" key="3">
    <source>
        <dbReference type="ARBA" id="ARBA00022553"/>
    </source>
</evidence>
<proteinExistence type="predicted"/>
<evidence type="ECO:0000259" key="9">
    <source>
        <dbReference type="PROSITE" id="PS52004"/>
    </source>
</evidence>
<dbReference type="SUPFAM" id="SSF52151">
    <property type="entry name" value="FabD/lysophospholipase-like"/>
    <property type="match status" value="2"/>
</dbReference>
<dbReference type="InterPro" id="IPR036736">
    <property type="entry name" value="ACP-like_sf"/>
</dbReference>
<evidence type="ECO:0000256" key="1">
    <source>
        <dbReference type="ARBA" id="ARBA00005179"/>
    </source>
</evidence>
<keyword evidence="3" id="KW-0597">Phosphoprotein</keyword>
<dbReference type="InterPro" id="IPR001227">
    <property type="entry name" value="Ac_transferase_dom_sf"/>
</dbReference>
<dbReference type="HOGENOM" id="CLU_000022_6_4_1"/>
<dbReference type="InterPro" id="IPR016035">
    <property type="entry name" value="Acyl_Trfase/lysoPLipase"/>
</dbReference>
<dbReference type="PROSITE" id="PS52004">
    <property type="entry name" value="KS3_2"/>
    <property type="match status" value="1"/>
</dbReference>
<evidence type="ECO:0008006" key="13">
    <source>
        <dbReference type="Google" id="ProtNLM"/>
    </source>
</evidence>
<dbReference type="GO" id="GO:0004315">
    <property type="term" value="F:3-oxoacyl-[acyl-carrier-protein] synthase activity"/>
    <property type="evidence" value="ECO:0007669"/>
    <property type="project" value="InterPro"/>
</dbReference>
<dbReference type="SUPFAM" id="SSF53901">
    <property type="entry name" value="Thiolase-like"/>
    <property type="match status" value="1"/>
</dbReference>
<feature type="compositionally biased region" description="Low complexity" evidence="7">
    <location>
        <begin position="1645"/>
        <end position="1657"/>
    </location>
</feature>
<dbReference type="GO" id="GO:0031177">
    <property type="term" value="F:phosphopantetheine binding"/>
    <property type="evidence" value="ECO:0007669"/>
    <property type="project" value="InterPro"/>
</dbReference>
<feature type="domain" description="PKS/mFAS DH" evidence="10">
    <location>
        <begin position="1299"/>
        <end position="1612"/>
    </location>
</feature>
<dbReference type="Proteomes" id="UP000027195">
    <property type="component" value="Unassembled WGS sequence"/>
</dbReference>
<dbReference type="Pfam" id="PF14765">
    <property type="entry name" value="PS-DH"/>
    <property type="match status" value="1"/>
</dbReference>
<keyword evidence="5" id="KW-0843">Virulence</keyword>
<dbReference type="InterPro" id="IPR020841">
    <property type="entry name" value="PKS_Beta-ketoAc_synthase_dom"/>
</dbReference>
<dbReference type="InterPro" id="IPR016039">
    <property type="entry name" value="Thiolase-like"/>
</dbReference>
<dbReference type="Pfam" id="PF00550">
    <property type="entry name" value="PP-binding"/>
    <property type="match status" value="2"/>
</dbReference>
<dbReference type="Pfam" id="PF00698">
    <property type="entry name" value="Acyl_transf_1"/>
    <property type="match status" value="1"/>
</dbReference>
<dbReference type="Pfam" id="PF16073">
    <property type="entry name" value="SAT"/>
    <property type="match status" value="1"/>
</dbReference>
<dbReference type="InterPro" id="IPR014031">
    <property type="entry name" value="Ketoacyl_synth_C"/>
</dbReference>
<dbReference type="Gene3D" id="3.10.129.110">
    <property type="entry name" value="Polyketide synthase dehydratase"/>
    <property type="match status" value="1"/>
</dbReference>
<feature type="domain" description="Carrier" evidence="8">
    <location>
        <begin position="1666"/>
        <end position="1741"/>
    </location>
</feature>
<comment type="pathway">
    <text evidence="1">Secondary metabolite biosynthesis.</text>
</comment>
<dbReference type="InterPro" id="IPR014030">
    <property type="entry name" value="Ketoacyl_synth_N"/>
</dbReference>
<feature type="region of interest" description="N-terminal hotdog fold" evidence="6">
    <location>
        <begin position="1299"/>
        <end position="1436"/>
    </location>
</feature>
<evidence type="ECO:0000313" key="12">
    <source>
        <dbReference type="Proteomes" id="UP000027195"/>
    </source>
</evidence>
<evidence type="ECO:0000256" key="5">
    <source>
        <dbReference type="ARBA" id="ARBA00023026"/>
    </source>
</evidence>
<dbReference type="InterPro" id="IPR050091">
    <property type="entry name" value="PKS_NRPS_Biosynth_Enz"/>
</dbReference>
<dbReference type="SMART" id="SM00827">
    <property type="entry name" value="PKS_AT"/>
    <property type="match status" value="1"/>
</dbReference>
<feature type="region of interest" description="Disordered" evidence="7">
    <location>
        <begin position="1640"/>
        <end position="1666"/>
    </location>
</feature>
<dbReference type="InterPro" id="IPR042104">
    <property type="entry name" value="PKS_dehydratase_sf"/>
</dbReference>
<keyword evidence="12" id="KW-1185">Reference proteome</keyword>
<dbReference type="InterPro" id="IPR030918">
    <property type="entry name" value="PT_fungal_PKS"/>
</dbReference>
<dbReference type="STRING" id="930990.A0A067MCR2"/>
<evidence type="ECO:0000256" key="2">
    <source>
        <dbReference type="ARBA" id="ARBA00022450"/>
    </source>
</evidence>
<dbReference type="SUPFAM" id="SSF55048">
    <property type="entry name" value="Probable ACP-binding domain of malonyl-CoA ACP transacylase"/>
    <property type="match status" value="1"/>
</dbReference>
<dbReference type="InterPro" id="IPR049552">
    <property type="entry name" value="PKS_DH_N"/>
</dbReference>
<dbReference type="SUPFAM" id="SSF47336">
    <property type="entry name" value="ACP-like"/>
    <property type="match status" value="2"/>
</dbReference>
<dbReference type="Pfam" id="PF21089">
    <property type="entry name" value="PKS_DH_N"/>
    <property type="match status" value="1"/>
</dbReference>
<dbReference type="EMBL" id="KL198050">
    <property type="protein sequence ID" value="KDQ12500.1"/>
    <property type="molecule type" value="Genomic_DNA"/>
</dbReference>
<dbReference type="GO" id="GO:0006633">
    <property type="term" value="P:fatty acid biosynthetic process"/>
    <property type="evidence" value="ECO:0007669"/>
    <property type="project" value="InterPro"/>
</dbReference>
<sequence length="1850" mass="198316">MAAPSSPDFFVFDGQGTPASSAAQTTQIALNDAASPLGNVLLTACHEALLKELSSLTEEELGQAGVSATDFQKPTDLIEHTPERRENPVIANIALCIIQFLRYLSNRDSAPQTHLGVVGFSSGMLPAAAVASSSSISTFLFNAIETFRLAFWIGIRSQLWRLAALADSPKETISSPWSLVIFGVGRESVQAAIDSFTSQHSPSSKLYITAVTNNKCVSVSSRPDILAQFRASGLPSEATTSQTAAIFTLYHATELAESVKSRVLEDVTRRSIAFPKYDDLKYPLRSTLTGENVKPDSSSSLVEEVLDMVLVHPVNWDIMAKAVLSDIASLGKESFRVINVGPGSGLGRVTARALTGASVDVVDWSSAVASGAPKEDIKAPLSGSYDPPRHEPIAIIGMAVNLPGAPDSNALWKVLEDGLNMISEIPKARFDVSQYNSPKPGSKRSMKAKHGNFIDAPDSFDNAFFRISPREARSMDPQQRILLRAAYEAIENAGYVPNATPSFDEDTFGAYVGVATDDYVQNLRNDIDVYYSTGTLRAFLSGRISYVLGISGPSIVVDTACSSSMVAVYQACRALVNRDCNAALAGGVNVIGSPDMYLGLDRAHFLSPTGQCKAFDVSADGYSRAEGCGMFVLKRLSDAVAENDNILGVIRGIDVNQSANAHSITHPHAPTQVQLFHRVLKTTGIDHRLINVVEAHGTGTQAGDPNELESIRSVFARDRTPENPLHITSIKANIGHAEAASGAAGLAKLLLMLRHRTIPAQVSLKNLNPKIVDLDSDNTRIVTTNVPWNPAQEGGLRLAMLNNFGAAGSNTTTLLEEAPAREPSAPVSVPVVVGLSAESDTAIEELRTRYIKFLQDQDDSFSLVDFAYTATARRQLYTQRIAVSAKSKDDLIANLEQARPTQVSGSRGKTLFVFSGQGGQYLGMGATLYDQSEIFRKTVDECHEKLVAWGFPGVLGIIKPAEEGSSGMEILDEFQGFQAAIFVLEYALATLWTSWGIVPDAVAGHSLGEYAALVIAGVIGVDDALSLVATRARYMTERCEPRTAGMMAVNLKSSSALDLIRDVPGHESLTVACYNSGTDCVVAGPIPQLQTFKAHLDAEVGCKSIILDVPYAYHTQAMAPLLDDLTVAAEKVTLSAPTLPIISNVLGSVIQPGDASAFNAQYFSRHCGEPVMFEQGVQQLVSDEAFSQIDSVIEIGPHPTTLPMLKHLTSSPASTKLLPSLRKKTAAWDTLAASLTNLYATRAPLNWRKIFSEISATASCIDLPSYPFADNRFWIQFKEDVAAAPEAVAEQPAAAPVRFSLLGSCKQEPLPEHGNVAIYETPIDQVARLIEGHQVAKFALCPASVYHELALAAAQLTLEQLGAAAPGSVLSLSDVHYINPLVYDASVPRTVTTTISFNGKGDKHDGRFSVASSTSDKPDVSQVHCSGSFDSKSADDLAAKLQLTSSIIDRRKNSVSASYGANAPEVYYTRTIYDVIFSRVVAYSEDYQTMKSITIDISGAEGYSVVTMPPDYDRGTYAVHPVFMDTMLHVAGFVINRTAKANEAYICNEVESVKMLPDLIDYSSTFGVFCSSTFLPDGLVLSDAYAVDTKSGKVVAHLKRMKFRRLRMNGLKNLLASAAQGSGAHAHAAAAPPPRAARFELAQPTSRSTSQSASATAVNSPQNGVPDLPKEIARLVAETCDIPLASIKPDSDLNDLGVDSLMGIEVVGKIRAFLPGLEIDPTVLLECHSLNDLVKEISKIYQPSTPAVAESALKLELPKQIEFSPPVVHAIPAAGGGISLAKLKEVLSSVLDMPASKLRDDDNFERLGLDSLTSIEALHALRGIVSASLPEDLFITCTTIKEVEVAINSL</sequence>
<dbReference type="GO" id="GO:0004312">
    <property type="term" value="F:fatty acid synthase activity"/>
    <property type="evidence" value="ECO:0007669"/>
    <property type="project" value="TreeGrafter"/>
</dbReference>
<dbReference type="InterPro" id="IPR049551">
    <property type="entry name" value="PKS_DH_C"/>
</dbReference>
<dbReference type="Pfam" id="PF00109">
    <property type="entry name" value="ketoacyl-synt"/>
    <property type="match status" value="1"/>
</dbReference>
<dbReference type="PANTHER" id="PTHR43775">
    <property type="entry name" value="FATTY ACID SYNTHASE"/>
    <property type="match status" value="1"/>
</dbReference>
<evidence type="ECO:0000259" key="10">
    <source>
        <dbReference type="PROSITE" id="PS52019"/>
    </source>
</evidence>
<evidence type="ECO:0000256" key="6">
    <source>
        <dbReference type="PROSITE-ProRule" id="PRU01363"/>
    </source>
</evidence>
<feature type="active site" description="Proton acceptor; for dehydratase activity" evidence="6">
    <location>
        <position position="1333"/>
    </location>
</feature>
<dbReference type="PROSITE" id="PS00012">
    <property type="entry name" value="PHOSPHOPANTETHEINE"/>
    <property type="match status" value="2"/>
</dbReference>
<name>A0A067MCR2_BOTB1</name>
<dbReference type="InterPro" id="IPR016036">
    <property type="entry name" value="Malonyl_transacylase_ACP-bd"/>
</dbReference>
<reference evidence="12" key="1">
    <citation type="journal article" date="2014" name="Proc. Natl. Acad. Sci. U.S.A.">
        <title>Extensive sampling of basidiomycete genomes demonstrates inadequacy of the white-rot/brown-rot paradigm for wood decay fungi.</title>
        <authorList>
            <person name="Riley R."/>
            <person name="Salamov A.A."/>
            <person name="Brown D.W."/>
            <person name="Nagy L.G."/>
            <person name="Floudas D."/>
            <person name="Held B.W."/>
            <person name="Levasseur A."/>
            <person name="Lombard V."/>
            <person name="Morin E."/>
            <person name="Otillar R."/>
            <person name="Lindquist E.A."/>
            <person name="Sun H."/>
            <person name="LaButti K.M."/>
            <person name="Schmutz J."/>
            <person name="Jabbour D."/>
            <person name="Luo H."/>
            <person name="Baker S.E."/>
            <person name="Pisabarro A.G."/>
            <person name="Walton J.D."/>
            <person name="Blanchette R.A."/>
            <person name="Henrissat B."/>
            <person name="Martin F."/>
            <person name="Cullen D."/>
            <person name="Hibbett D.S."/>
            <person name="Grigoriev I.V."/>
        </authorList>
    </citation>
    <scope>NUCLEOTIDE SEQUENCE [LARGE SCALE GENOMIC DNA]</scope>
    <source>
        <strain evidence="12">FD-172 SS1</strain>
    </source>
</reference>
<dbReference type="Pfam" id="PF02801">
    <property type="entry name" value="Ketoacyl-synt_C"/>
    <property type="match status" value="1"/>
</dbReference>
<accession>A0A067MCR2</accession>
<dbReference type="PROSITE" id="PS52019">
    <property type="entry name" value="PKS_MFAS_DH"/>
    <property type="match status" value="1"/>
</dbReference>
<keyword evidence="2" id="KW-0596">Phosphopantetheine</keyword>
<gene>
    <name evidence="11" type="ORF">BOTBODRAFT_34463</name>
</gene>
<dbReference type="Gene3D" id="1.10.1200.10">
    <property type="entry name" value="ACP-like"/>
    <property type="match status" value="2"/>
</dbReference>
<dbReference type="InterPro" id="IPR018201">
    <property type="entry name" value="Ketoacyl_synth_AS"/>
</dbReference>
<dbReference type="PROSITE" id="PS50075">
    <property type="entry name" value="CARRIER"/>
    <property type="match status" value="2"/>
</dbReference>
<dbReference type="Pfam" id="PF22621">
    <property type="entry name" value="CurL-like_PKS_C"/>
    <property type="match status" value="1"/>
</dbReference>
<evidence type="ECO:0000313" key="11">
    <source>
        <dbReference type="EMBL" id="KDQ12500.1"/>
    </source>
</evidence>
<dbReference type="SMART" id="SM00825">
    <property type="entry name" value="PKS_KS"/>
    <property type="match status" value="1"/>
</dbReference>
<dbReference type="InterPro" id="IPR009081">
    <property type="entry name" value="PP-bd_ACP"/>
</dbReference>
<dbReference type="Gene3D" id="3.40.47.10">
    <property type="match status" value="1"/>
</dbReference>
<dbReference type="PROSITE" id="PS00606">
    <property type="entry name" value="KS3_1"/>
    <property type="match status" value="1"/>
</dbReference>
<dbReference type="InterPro" id="IPR049900">
    <property type="entry name" value="PKS_mFAS_DH"/>
</dbReference>
<dbReference type="NCBIfam" id="TIGR04532">
    <property type="entry name" value="PT_fungal_PKS"/>
    <property type="match status" value="1"/>
</dbReference>
<feature type="active site" description="Proton donor; for dehydratase activity" evidence="6">
    <location>
        <position position="1525"/>
    </location>
</feature>
<organism evidence="11 12">
    <name type="scientific">Botryobasidium botryosum (strain FD-172 SS1)</name>
    <dbReference type="NCBI Taxonomy" id="930990"/>
    <lineage>
        <taxon>Eukaryota</taxon>
        <taxon>Fungi</taxon>
        <taxon>Dikarya</taxon>
        <taxon>Basidiomycota</taxon>
        <taxon>Agaricomycotina</taxon>
        <taxon>Agaricomycetes</taxon>
        <taxon>Cantharellales</taxon>
        <taxon>Botryobasidiaceae</taxon>
        <taxon>Botryobasidium</taxon>
    </lineage>
</organism>
<feature type="domain" description="Ketosynthase family 3 (KS3)" evidence="9">
    <location>
        <begin position="390"/>
        <end position="817"/>
    </location>
</feature>
<dbReference type="GO" id="GO:0044550">
    <property type="term" value="P:secondary metabolite biosynthetic process"/>
    <property type="evidence" value="ECO:0007669"/>
    <property type="project" value="UniProtKB-ARBA"/>
</dbReference>
<feature type="region of interest" description="C-terminal hotdog fold" evidence="6">
    <location>
        <begin position="1463"/>
        <end position="1612"/>
    </location>
</feature>
<dbReference type="InParanoid" id="A0A067MCR2"/>
<dbReference type="PANTHER" id="PTHR43775:SF21">
    <property type="entry name" value="NON-REDUCING POLYKETIDE SYNTHASE AUSA-RELATED"/>
    <property type="match status" value="1"/>
</dbReference>
<dbReference type="Gene3D" id="3.30.70.3290">
    <property type="match status" value="1"/>
</dbReference>
<evidence type="ECO:0000256" key="7">
    <source>
        <dbReference type="SAM" id="MobiDB-lite"/>
    </source>
</evidence>
<dbReference type="InterPro" id="IPR014043">
    <property type="entry name" value="Acyl_transferase_dom"/>
</dbReference>
<evidence type="ECO:0000259" key="8">
    <source>
        <dbReference type="PROSITE" id="PS50075"/>
    </source>
</evidence>
<dbReference type="SMART" id="SM00823">
    <property type="entry name" value="PKS_PP"/>
    <property type="match status" value="2"/>
</dbReference>